<dbReference type="GO" id="GO:0006635">
    <property type="term" value="P:fatty acid beta-oxidation"/>
    <property type="evidence" value="ECO:0007669"/>
    <property type="project" value="TreeGrafter"/>
</dbReference>
<name>A0A397TWN9_9GLOM</name>
<dbReference type="InterPro" id="IPR001753">
    <property type="entry name" value="Enoyl-CoA_hydra/iso"/>
</dbReference>
<dbReference type="EMBL" id="QKYT01000006">
    <property type="protein sequence ID" value="RIA99284.1"/>
    <property type="molecule type" value="Genomic_DNA"/>
</dbReference>
<dbReference type="SUPFAM" id="SSF52096">
    <property type="entry name" value="ClpP/crotonase"/>
    <property type="match status" value="1"/>
</dbReference>
<gene>
    <name evidence="2" type="ORF">C1645_479247</name>
</gene>
<dbReference type="PANTHER" id="PTHR11941">
    <property type="entry name" value="ENOYL-COA HYDRATASE-RELATED"/>
    <property type="match status" value="1"/>
</dbReference>
<dbReference type="CDD" id="cd06558">
    <property type="entry name" value="crotonase-like"/>
    <property type="match status" value="1"/>
</dbReference>
<accession>A0A397TWN9</accession>
<comment type="caution">
    <text evidence="2">The sequence shown here is derived from an EMBL/GenBank/DDBJ whole genome shotgun (WGS) entry which is preliminary data.</text>
</comment>
<dbReference type="InterPro" id="IPR029045">
    <property type="entry name" value="ClpP/crotonase-like_dom_sf"/>
</dbReference>
<dbReference type="Pfam" id="PF00378">
    <property type="entry name" value="ECH_1"/>
    <property type="match status" value="1"/>
</dbReference>
<dbReference type="STRING" id="658196.A0A397TWN9"/>
<sequence>MSTLYKRVFSSFFSERFRLSPIQENLNIIREDLRELGSGSIEFNSSFLPGIGLITLKNSERHNALSGKMMAELADVVDKLEDITKGKSNSKDENDLVAIILSGDGNTFCSGLDLSVAKNHILTPENGKKMSSLMQDALLRFSRLPLISIAAIEGYALGGGAELTTACDHRCISATAKIRFVHVKMAVTPGWGGGGRLINIIGKTKALRVLGASELLTGKQAYDIGYADIIAEKGETISKSKEFFDPYIYFSPKEGELDTERKRNSVKAVRGMKAIIAKANDSGMQRNYIRFEHALFSSLWGQEENLATILKPKK</sequence>
<evidence type="ECO:0000256" key="1">
    <source>
        <dbReference type="ARBA" id="ARBA00023239"/>
    </source>
</evidence>
<reference evidence="2 3" key="1">
    <citation type="submission" date="2018-06" db="EMBL/GenBank/DDBJ databases">
        <title>Comparative genomics reveals the genomic features of Rhizophagus irregularis, R. cerebriforme, R. diaphanum and Gigaspora rosea, and their symbiotic lifestyle signature.</title>
        <authorList>
            <person name="Morin E."/>
            <person name="San Clemente H."/>
            <person name="Chen E.C.H."/>
            <person name="De La Providencia I."/>
            <person name="Hainaut M."/>
            <person name="Kuo A."/>
            <person name="Kohler A."/>
            <person name="Murat C."/>
            <person name="Tang N."/>
            <person name="Roy S."/>
            <person name="Loubradou J."/>
            <person name="Henrissat B."/>
            <person name="Grigoriev I.V."/>
            <person name="Corradi N."/>
            <person name="Roux C."/>
            <person name="Martin F.M."/>
        </authorList>
    </citation>
    <scope>NUCLEOTIDE SEQUENCE [LARGE SCALE GENOMIC DNA]</scope>
    <source>
        <strain evidence="2 3">DAOM 227022</strain>
    </source>
</reference>
<keyword evidence="3" id="KW-1185">Reference proteome</keyword>
<dbReference type="PANTHER" id="PTHR11941:SF27">
    <property type="entry name" value="ETHYLMALONYL-COA DECARBOXYLASE"/>
    <property type="match status" value="1"/>
</dbReference>
<evidence type="ECO:0000313" key="3">
    <source>
        <dbReference type="Proteomes" id="UP000265703"/>
    </source>
</evidence>
<keyword evidence="1" id="KW-0456">Lyase</keyword>
<dbReference type="OrthoDB" id="410701at2759"/>
<evidence type="ECO:0000313" key="2">
    <source>
        <dbReference type="EMBL" id="RIA99284.1"/>
    </source>
</evidence>
<dbReference type="AlphaFoldDB" id="A0A397TWN9"/>
<dbReference type="Proteomes" id="UP000265703">
    <property type="component" value="Unassembled WGS sequence"/>
</dbReference>
<dbReference type="GO" id="GO:0016829">
    <property type="term" value="F:lyase activity"/>
    <property type="evidence" value="ECO:0007669"/>
    <property type="project" value="UniProtKB-KW"/>
</dbReference>
<organism evidence="2 3">
    <name type="scientific">Glomus cerebriforme</name>
    <dbReference type="NCBI Taxonomy" id="658196"/>
    <lineage>
        <taxon>Eukaryota</taxon>
        <taxon>Fungi</taxon>
        <taxon>Fungi incertae sedis</taxon>
        <taxon>Mucoromycota</taxon>
        <taxon>Glomeromycotina</taxon>
        <taxon>Glomeromycetes</taxon>
        <taxon>Glomerales</taxon>
        <taxon>Glomeraceae</taxon>
        <taxon>Glomus</taxon>
    </lineage>
</organism>
<dbReference type="GO" id="GO:0005829">
    <property type="term" value="C:cytosol"/>
    <property type="evidence" value="ECO:0007669"/>
    <property type="project" value="TreeGrafter"/>
</dbReference>
<protein>
    <submittedName>
        <fullName evidence="2">ClpP/crotonase-like domain-containing protein</fullName>
    </submittedName>
</protein>
<dbReference type="Gene3D" id="3.90.226.10">
    <property type="entry name" value="2-enoyl-CoA Hydratase, Chain A, domain 1"/>
    <property type="match status" value="1"/>
</dbReference>
<proteinExistence type="predicted"/>